<dbReference type="GO" id="GO:0000976">
    <property type="term" value="F:transcription cis-regulatory region binding"/>
    <property type="evidence" value="ECO:0007669"/>
    <property type="project" value="TreeGrafter"/>
</dbReference>
<dbReference type="PRINTS" id="PR00455">
    <property type="entry name" value="HTHTETR"/>
</dbReference>
<dbReference type="GO" id="GO:0003700">
    <property type="term" value="F:DNA-binding transcription factor activity"/>
    <property type="evidence" value="ECO:0007669"/>
    <property type="project" value="TreeGrafter"/>
</dbReference>
<dbReference type="Pfam" id="PF17939">
    <property type="entry name" value="TetR_C_30"/>
    <property type="match status" value="1"/>
</dbReference>
<dbReference type="OrthoDB" id="8961953at2"/>
<dbReference type="PROSITE" id="PS50977">
    <property type="entry name" value="HTH_TETR_2"/>
    <property type="match status" value="1"/>
</dbReference>
<organism evidence="5 6">
    <name type="scientific">Burkholderia gladioli</name>
    <name type="common">Pseudomonas marginata</name>
    <name type="synonym">Phytomonas marginata</name>
    <dbReference type="NCBI Taxonomy" id="28095"/>
    <lineage>
        <taxon>Bacteria</taxon>
        <taxon>Pseudomonadati</taxon>
        <taxon>Pseudomonadota</taxon>
        <taxon>Betaproteobacteria</taxon>
        <taxon>Burkholderiales</taxon>
        <taxon>Burkholderiaceae</taxon>
        <taxon>Burkholderia</taxon>
    </lineage>
</organism>
<gene>
    <name evidence="5" type="ORF">CRM94_25195</name>
</gene>
<feature type="DNA-binding region" description="H-T-H motif" evidence="2">
    <location>
        <begin position="38"/>
        <end position="57"/>
    </location>
</feature>
<evidence type="ECO:0000259" key="4">
    <source>
        <dbReference type="PROSITE" id="PS50977"/>
    </source>
</evidence>
<dbReference type="KEGG" id="bgo:BM43_1"/>
<dbReference type="AlphaFoldDB" id="A0A2A7S282"/>
<evidence type="ECO:0000313" key="5">
    <source>
        <dbReference type="EMBL" id="PEH37784.1"/>
    </source>
</evidence>
<dbReference type="EMBL" id="PDDY01000004">
    <property type="protein sequence ID" value="PEH37784.1"/>
    <property type="molecule type" value="Genomic_DNA"/>
</dbReference>
<evidence type="ECO:0000256" key="3">
    <source>
        <dbReference type="SAM" id="MobiDB-lite"/>
    </source>
</evidence>
<dbReference type="SUPFAM" id="SSF46689">
    <property type="entry name" value="Homeodomain-like"/>
    <property type="match status" value="1"/>
</dbReference>
<dbReference type="PANTHER" id="PTHR30055:SF235">
    <property type="entry name" value="TRANSCRIPTIONAL REGULATORY PROTEIN"/>
    <property type="match status" value="1"/>
</dbReference>
<comment type="caution">
    <text evidence="5">The sequence shown here is derived from an EMBL/GenBank/DDBJ whole genome shotgun (WGS) entry which is preliminary data.</text>
</comment>
<sequence length="240" mass="26275">MIKRNQPRKKTAPGADTRARLIEVAAEHFALHGFEAASQRAIQREAGVNPASAHYHFGSKEAMYRAVVETFIHGIQAQRVASLRAQSNQRTARARLRHLLYSYFLPSLSVGRTKTGYHYVVILARLSTESTEVPRAIFDELIQPVRSLYLKALGELFPDAPEADILEALAMGVTLMATLLTRRPPEGESLVPVEKAESDASRLAEFVAAGFESWFGSPGPSCERAGLAAKPLRPPASAAR</sequence>
<feature type="region of interest" description="Disordered" evidence="3">
    <location>
        <begin position="218"/>
        <end position="240"/>
    </location>
</feature>
<evidence type="ECO:0000256" key="2">
    <source>
        <dbReference type="PROSITE-ProRule" id="PRU00335"/>
    </source>
</evidence>
<dbReference type="InterPro" id="IPR001647">
    <property type="entry name" value="HTH_TetR"/>
</dbReference>
<feature type="domain" description="HTH tetR-type" evidence="4">
    <location>
        <begin position="15"/>
        <end position="75"/>
    </location>
</feature>
<evidence type="ECO:0000256" key="1">
    <source>
        <dbReference type="ARBA" id="ARBA00023125"/>
    </source>
</evidence>
<name>A0A2A7S282_BURGA</name>
<dbReference type="InterPro" id="IPR050109">
    <property type="entry name" value="HTH-type_TetR-like_transc_reg"/>
</dbReference>
<dbReference type="InterPro" id="IPR041586">
    <property type="entry name" value="PsrA_TetR_C"/>
</dbReference>
<accession>A0A2A7S282</accession>
<keyword evidence="1 2" id="KW-0238">DNA-binding</keyword>
<dbReference type="InterPro" id="IPR036271">
    <property type="entry name" value="Tet_transcr_reg_TetR-rel_C_sf"/>
</dbReference>
<dbReference type="Gene3D" id="1.10.357.10">
    <property type="entry name" value="Tetracycline Repressor, domain 2"/>
    <property type="match status" value="1"/>
</dbReference>
<proteinExistence type="predicted"/>
<protein>
    <submittedName>
        <fullName evidence="5">TetR/AcrR family transcriptional regulator</fullName>
    </submittedName>
</protein>
<dbReference type="PANTHER" id="PTHR30055">
    <property type="entry name" value="HTH-TYPE TRANSCRIPTIONAL REGULATOR RUTR"/>
    <property type="match status" value="1"/>
</dbReference>
<dbReference type="SUPFAM" id="SSF48498">
    <property type="entry name" value="Tetracyclin repressor-like, C-terminal domain"/>
    <property type="match status" value="1"/>
</dbReference>
<reference evidence="6" key="1">
    <citation type="submission" date="2017-09" db="EMBL/GenBank/DDBJ databases">
        <title>FDA dAtabase for Regulatory Grade micrObial Sequences (FDA-ARGOS): Supporting development and validation of Infectious Disease Dx tests.</title>
        <authorList>
            <person name="Minogue T."/>
            <person name="Wolcott M."/>
            <person name="Wasieloski L."/>
            <person name="Aguilar W."/>
            <person name="Moore D."/>
            <person name="Tallon L."/>
            <person name="Sadzewicz L."/>
            <person name="Ott S."/>
            <person name="Zhao X."/>
            <person name="Nagaraj S."/>
            <person name="Vavikolanu K."/>
            <person name="Aluvathingal J."/>
            <person name="Nadendla S."/>
            <person name="Sichtig H."/>
        </authorList>
    </citation>
    <scope>NUCLEOTIDE SEQUENCE [LARGE SCALE GENOMIC DNA]</scope>
    <source>
        <strain evidence="6">FDAARGOS_390</strain>
    </source>
</reference>
<dbReference type="Pfam" id="PF00440">
    <property type="entry name" value="TetR_N"/>
    <property type="match status" value="1"/>
</dbReference>
<dbReference type="RefSeq" id="WP_080742054.1">
    <property type="nucleotide sequence ID" value="NZ_CADEVY010000015.1"/>
</dbReference>
<evidence type="ECO:0000313" key="6">
    <source>
        <dbReference type="Proteomes" id="UP000220629"/>
    </source>
</evidence>
<dbReference type="Proteomes" id="UP000220629">
    <property type="component" value="Unassembled WGS sequence"/>
</dbReference>
<dbReference type="InterPro" id="IPR009057">
    <property type="entry name" value="Homeodomain-like_sf"/>
</dbReference>